<keyword evidence="3" id="KW-0812">Transmembrane</keyword>
<dbReference type="PANTHER" id="PTHR15758">
    <property type="entry name" value="BCL-2-LIKE PROTEIN 13"/>
    <property type="match status" value="1"/>
</dbReference>
<dbReference type="InterPro" id="IPR036834">
    <property type="entry name" value="Bcl-2-like_sf"/>
</dbReference>
<dbReference type="PANTHER" id="PTHR15758:SF2">
    <property type="entry name" value="BCL-2-LIKE PROTEIN 13"/>
    <property type="match status" value="1"/>
</dbReference>
<protein>
    <submittedName>
        <fullName evidence="4">B2L13 protein</fullName>
    </submittedName>
</protein>
<name>A0A8X7XJ01_POLSE</name>
<feature type="transmembrane region" description="Helical" evidence="3">
    <location>
        <begin position="553"/>
        <end position="573"/>
    </location>
</feature>
<keyword evidence="1" id="KW-0175">Coiled coil</keyword>
<evidence type="ECO:0000256" key="1">
    <source>
        <dbReference type="SAM" id="Coils"/>
    </source>
</evidence>
<reference evidence="4 5" key="1">
    <citation type="journal article" date="2021" name="Cell">
        <title>Tracing the genetic footprints of vertebrate landing in non-teleost ray-finned fishes.</title>
        <authorList>
            <person name="Bi X."/>
            <person name="Wang K."/>
            <person name="Yang L."/>
            <person name="Pan H."/>
            <person name="Jiang H."/>
            <person name="Wei Q."/>
            <person name="Fang M."/>
            <person name="Yu H."/>
            <person name="Zhu C."/>
            <person name="Cai Y."/>
            <person name="He Y."/>
            <person name="Gan X."/>
            <person name="Zeng H."/>
            <person name="Yu D."/>
            <person name="Zhu Y."/>
            <person name="Jiang H."/>
            <person name="Qiu Q."/>
            <person name="Yang H."/>
            <person name="Zhang Y.E."/>
            <person name="Wang W."/>
            <person name="Zhu M."/>
            <person name="He S."/>
            <person name="Zhang G."/>
        </authorList>
    </citation>
    <scope>NUCLEOTIDE SEQUENCE [LARGE SCALE GENOMIC DNA]</scope>
    <source>
        <strain evidence="4">Bchr_013</strain>
    </source>
</reference>
<dbReference type="EMBL" id="JAATIS010000220">
    <property type="protein sequence ID" value="KAG2468847.1"/>
    <property type="molecule type" value="Genomic_DNA"/>
</dbReference>
<dbReference type="GO" id="GO:0005739">
    <property type="term" value="C:mitochondrion"/>
    <property type="evidence" value="ECO:0007669"/>
    <property type="project" value="TreeGrafter"/>
</dbReference>
<evidence type="ECO:0000256" key="3">
    <source>
        <dbReference type="SAM" id="Phobius"/>
    </source>
</evidence>
<dbReference type="Proteomes" id="UP000886611">
    <property type="component" value="Unassembled WGS sequence"/>
</dbReference>
<accession>A0A8X7XJ01</accession>
<feature type="non-terminal residue" evidence="4">
    <location>
        <position position="1"/>
    </location>
</feature>
<dbReference type="GO" id="GO:0006915">
    <property type="term" value="P:apoptotic process"/>
    <property type="evidence" value="ECO:0007669"/>
    <property type="project" value="InterPro"/>
</dbReference>
<dbReference type="GO" id="GO:0042981">
    <property type="term" value="P:regulation of apoptotic process"/>
    <property type="evidence" value="ECO:0007669"/>
    <property type="project" value="InterPro"/>
</dbReference>
<dbReference type="AlphaFoldDB" id="A0A8X7XJ01"/>
<organism evidence="4 5">
    <name type="scientific">Polypterus senegalus</name>
    <name type="common">Senegal bichir</name>
    <dbReference type="NCBI Taxonomy" id="55291"/>
    <lineage>
        <taxon>Eukaryota</taxon>
        <taxon>Metazoa</taxon>
        <taxon>Chordata</taxon>
        <taxon>Craniata</taxon>
        <taxon>Vertebrata</taxon>
        <taxon>Euteleostomi</taxon>
        <taxon>Actinopterygii</taxon>
        <taxon>Polypteriformes</taxon>
        <taxon>Polypteridae</taxon>
        <taxon>Polypterus</taxon>
    </lineage>
</organism>
<gene>
    <name evidence="4" type="primary">Bcl2l13</name>
    <name evidence="4" type="ORF">GTO96_0004957</name>
</gene>
<keyword evidence="3" id="KW-0472">Membrane</keyword>
<evidence type="ECO:0000256" key="2">
    <source>
        <dbReference type="SAM" id="MobiDB-lite"/>
    </source>
</evidence>
<keyword evidence="3" id="KW-1133">Transmembrane helix</keyword>
<sequence>MFSLISSGVQIEKEIATKVKADVEEELKLLEEEISKAFTSTGFDCHTSPVFNPANPESSIEDCLAHLGGKVLVPLVLLQELLKELTRQGEQPLNVLLQYGVQYVEDSAADFIIQQGGWLNNTIASLQCEEGVAGARHVTVRACSAVQEVVDSLQSLYLENHHGPEEDGQEDVLPPWEDLAQQLAHVNERVCEVAESALECEEALRTRISSSQEEMKEYVNEQLKLLGQEIVLCLQRRDRRWRESLQEEVRKNLQTYRQSPIHSTPRGSQGAIYGTVFSLEEDEDQGAIAEDSNDIYILTSDNSGQVSPPESLTVTTSWQSESLPVSLSASQSWHTETLPVSLGPESWAQVGMDPEDVKSLDSGGAEERSENNSSNSDIVHVDKEEIAEEESAVSVAEVLEVHEAILKSEVETQELSSLELVKEAILSQAEVVPAVPAIVEESASEILLPPSTQEIPVIEKLAEKPPVKTEEPPKPAAVVRPVSEPDKPVLKPKTEEPLVEKAPDVVLTQTEKILKTSLKESGKETPIPPEDPVKIIESPVGEKPAQAPKDMTILYGGAAIAALAVAVVVMLVLRKK</sequence>
<feature type="compositionally biased region" description="Basic and acidic residues" evidence="2">
    <location>
        <begin position="483"/>
        <end position="495"/>
    </location>
</feature>
<dbReference type="SUPFAM" id="SSF56854">
    <property type="entry name" value="Bcl-2 inhibitors of programmed cell death"/>
    <property type="match status" value="1"/>
</dbReference>
<feature type="region of interest" description="Disordered" evidence="2">
    <location>
        <begin position="466"/>
        <end position="495"/>
    </location>
</feature>
<evidence type="ECO:0000313" key="4">
    <source>
        <dbReference type="EMBL" id="KAG2468847.1"/>
    </source>
</evidence>
<dbReference type="GO" id="GO:0016020">
    <property type="term" value="C:membrane"/>
    <property type="evidence" value="ECO:0007669"/>
    <property type="project" value="TreeGrafter"/>
</dbReference>
<comment type="caution">
    <text evidence="4">The sequence shown here is derived from an EMBL/GenBank/DDBJ whole genome shotgun (WGS) entry which is preliminary data.</text>
</comment>
<feature type="region of interest" description="Disordered" evidence="2">
    <location>
        <begin position="345"/>
        <end position="380"/>
    </location>
</feature>
<evidence type="ECO:0000313" key="5">
    <source>
        <dbReference type="Proteomes" id="UP000886611"/>
    </source>
</evidence>
<keyword evidence="5" id="KW-1185">Reference proteome</keyword>
<feature type="coiled-coil region" evidence="1">
    <location>
        <begin position="13"/>
        <end position="40"/>
    </location>
</feature>
<dbReference type="InterPro" id="IPR042398">
    <property type="entry name" value="BCL2L13"/>
</dbReference>
<proteinExistence type="predicted"/>
<feature type="non-terminal residue" evidence="4">
    <location>
        <position position="576"/>
    </location>
</feature>
<feature type="compositionally biased region" description="Basic and acidic residues" evidence="2">
    <location>
        <begin position="355"/>
        <end position="370"/>
    </location>
</feature>
<feature type="region of interest" description="Disordered" evidence="2">
    <location>
        <begin position="517"/>
        <end position="542"/>
    </location>
</feature>